<sequence length="181" mass="19905">MHPLFTFENSYDVSLFKINGTIKFSNHIQPVCVARNVSNIVHKGKYGFVTGWGTTSYTNITFPLKLKQAKVPFLEQSECIKEYEGETIIDDTLLCAGKKGIDHCFGDSGGPLVTKHSNGRWFQAGIVSFAIGCGNIKGEMKLSCNMCHNINYLNSGFVGVYSRPSAACDFIKNTIGSDICQ</sequence>
<accession>A0AC34GH60</accession>
<organism evidence="1 2">
    <name type="scientific">Panagrolaimus sp. ES5</name>
    <dbReference type="NCBI Taxonomy" id="591445"/>
    <lineage>
        <taxon>Eukaryota</taxon>
        <taxon>Metazoa</taxon>
        <taxon>Ecdysozoa</taxon>
        <taxon>Nematoda</taxon>
        <taxon>Chromadorea</taxon>
        <taxon>Rhabditida</taxon>
        <taxon>Tylenchina</taxon>
        <taxon>Panagrolaimomorpha</taxon>
        <taxon>Panagrolaimoidea</taxon>
        <taxon>Panagrolaimidae</taxon>
        <taxon>Panagrolaimus</taxon>
    </lineage>
</organism>
<evidence type="ECO:0000313" key="1">
    <source>
        <dbReference type="Proteomes" id="UP000887579"/>
    </source>
</evidence>
<proteinExistence type="predicted"/>
<dbReference type="Proteomes" id="UP000887579">
    <property type="component" value="Unplaced"/>
</dbReference>
<protein>
    <submittedName>
        <fullName evidence="2">Peptidase S1 domain-containing protein</fullName>
    </submittedName>
</protein>
<dbReference type="WBParaSite" id="ES5_v2.g28910.t1">
    <property type="protein sequence ID" value="ES5_v2.g28910.t1"/>
    <property type="gene ID" value="ES5_v2.g28910"/>
</dbReference>
<reference evidence="2" key="1">
    <citation type="submission" date="2022-11" db="UniProtKB">
        <authorList>
            <consortium name="WormBaseParasite"/>
        </authorList>
    </citation>
    <scope>IDENTIFICATION</scope>
</reference>
<evidence type="ECO:0000313" key="2">
    <source>
        <dbReference type="WBParaSite" id="ES5_v2.g28910.t1"/>
    </source>
</evidence>
<name>A0AC34GH60_9BILA</name>